<evidence type="ECO:0000259" key="5">
    <source>
        <dbReference type="PROSITE" id="PS50206"/>
    </source>
</evidence>
<dbReference type="PANTHER" id="PTHR19134">
    <property type="entry name" value="RECEPTOR-TYPE TYROSINE-PROTEIN PHOSPHATASE"/>
    <property type="match status" value="1"/>
</dbReference>
<name>A0A0L0P0Q0_CANAR</name>
<dbReference type="InterPro" id="IPR001763">
    <property type="entry name" value="Rhodanese-like_dom"/>
</dbReference>
<reference evidence="7" key="1">
    <citation type="journal article" date="2015" name="BMC Genomics">
        <title>Draft genome of a commonly misdiagnosed multidrug resistant pathogen Candida auris.</title>
        <authorList>
            <person name="Chatterjee S."/>
            <person name="Alampalli S.V."/>
            <person name="Nageshan R.K."/>
            <person name="Chettiar S.T."/>
            <person name="Joshi S."/>
            <person name="Tatu U.S."/>
        </authorList>
    </citation>
    <scope>NUCLEOTIDE SEQUENCE [LARGE SCALE GENOMIC DNA]</scope>
    <source>
        <strain evidence="7">6684</strain>
    </source>
</reference>
<feature type="domain" description="Tyrosine-protein phosphatase" evidence="3">
    <location>
        <begin position="597"/>
        <end position="855"/>
    </location>
</feature>
<dbReference type="InterPro" id="IPR000242">
    <property type="entry name" value="PTP_cat"/>
</dbReference>
<evidence type="ECO:0000256" key="2">
    <source>
        <dbReference type="ARBA" id="ARBA00013064"/>
    </source>
</evidence>
<dbReference type="InterPro" id="IPR003595">
    <property type="entry name" value="Tyr_Pase_cat"/>
</dbReference>
<gene>
    <name evidence="6" type="ORF">QG37_03284</name>
</gene>
<dbReference type="Gene3D" id="3.90.190.10">
    <property type="entry name" value="Protein tyrosine phosphatase superfamily"/>
    <property type="match status" value="1"/>
</dbReference>
<sequence>MSTSPCCTGYKFPQYTPGGSLKVPKSEKLDYFSLDACDVNDSMSKLHLQSPLLTFDSADYFSNILLAHTKGHTRGDSGASSTFSKPKWHKNAANSILSLTSDSTAVGDSSISLADLSLSTDTLIEECSQQSSPSKRKVVLLKLNVPRRSFQQPLSSTFPLAVREPLYEYDEEEPKKCASATTPSFNFPEENPFTPVASSFRASPLKQTNTTPLSLSGPLFNAPVITKHPTQPNLHTRGDFVASIKSEQIRRLSSLPVQENLRESIVGLSNSIKYITRDEAMAVLRARHIVESTKLHSVLVIDIRPFADFLKGHITGSINVCLPLTLLKRANFNFSRCMNSLPTYEKTIFQNYMHHYPLQGDQSMPPILVYDAYGSSSNIYHMCKKLVDGSCWDTHNGPTIYLIDEPFTSFTTQADKFIDTGKEKMIDIDNLAVKPQTIGCSGASTTARPSLTIDTTAKRSPLQQRRSQSLTGVPVVTFQDVSTPVSNFKLPQSIPLTKFKIRHNEEVFESMVTPVAEEFSLSKVTEDEMKRLPPWLQAVEKQSSLVTEEFNKLERCEKDRLNGAFSFHGDKIAEVSTPGGSTEPCPQINCGLDYGHKNRYKDIFLFDHSRVRLTDGSRVKSWQHGCDYINASYLDPVHSLDKVLSGNFFKSDLGELRYIATQGPLRETIGDFWKCVINQKCLLIISLSGEVENGVHKCSPFWEAGIYRSGENVLRVELEGEETYGNLVLRSFKVRSDCGVSHRALQIHLCNWADMSSSVDCKDLMDLVTIKRNVLGKIAKKSKYHTITHCSAGCGRTGVFCAVDTIINLSKYNGGSFNFPQNPVYHMVNNLRRQRVLMVQTMRQYYLIYDTLVYHVLHDTNEHVENLKIVNDFISSVNEGEN</sequence>
<dbReference type="EMBL" id="LGST01000021">
    <property type="protein sequence ID" value="KND99859.1"/>
    <property type="molecule type" value="Genomic_DNA"/>
</dbReference>
<dbReference type="EC" id="3.1.3.48" evidence="2"/>
<dbReference type="VEuPathDB" id="FungiDB:CJJ09_002507"/>
<evidence type="ECO:0000259" key="3">
    <source>
        <dbReference type="PROSITE" id="PS50055"/>
    </source>
</evidence>
<comment type="caution">
    <text evidence="6">The sequence shown here is derived from an EMBL/GenBank/DDBJ whole genome shotgun (WGS) entry which is preliminary data.</text>
</comment>
<dbReference type="PROSITE" id="PS50056">
    <property type="entry name" value="TYR_PHOSPHATASE_2"/>
    <property type="match status" value="1"/>
</dbReference>
<accession>A0A0L0P0Q0</accession>
<feature type="domain" description="Rhodanese" evidence="5">
    <location>
        <begin position="294"/>
        <end position="377"/>
    </location>
</feature>
<dbReference type="PRINTS" id="PR00700">
    <property type="entry name" value="PRTYPHPHTASE"/>
</dbReference>
<dbReference type="AlphaFoldDB" id="A0A0L0P0Q0"/>
<dbReference type="VEuPathDB" id="FungiDB:CJI97_000544"/>
<dbReference type="SMART" id="SM00194">
    <property type="entry name" value="PTPc"/>
    <property type="match status" value="1"/>
</dbReference>
<evidence type="ECO:0000313" key="7">
    <source>
        <dbReference type="Proteomes" id="UP000037122"/>
    </source>
</evidence>
<dbReference type="Pfam" id="PF00102">
    <property type="entry name" value="Y_phosphatase"/>
    <property type="match status" value="1"/>
</dbReference>
<comment type="similarity">
    <text evidence="1">Belongs to the protein-tyrosine phosphatase family. Non-receptor class subfamily.</text>
</comment>
<dbReference type="InterPro" id="IPR000387">
    <property type="entry name" value="Tyr_Pase_dom"/>
</dbReference>
<dbReference type="Pfam" id="PF00581">
    <property type="entry name" value="Rhodanese"/>
    <property type="match status" value="1"/>
</dbReference>
<dbReference type="PROSITE" id="PS50055">
    <property type="entry name" value="TYR_PHOSPHATASE_PTP"/>
    <property type="match status" value="1"/>
</dbReference>
<dbReference type="InterPro" id="IPR050348">
    <property type="entry name" value="Protein-Tyr_Phosphatase"/>
</dbReference>
<dbReference type="GO" id="GO:0004725">
    <property type="term" value="F:protein tyrosine phosphatase activity"/>
    <property type="evidence" value="ECO:0007669"/>
    <property type="project" value="UniProtKB-EC"/>
</dbReference>
<proteinExistence type="inferred from homology"/>
<dbReference type="Proteomes" id="UP000037122">
    <property type="component" value="Unassembled WGS sequence"/>
</dbReference>
<dbReference type="VEuPathDB" id="FungiDB:B9J08_000542"/>
<dbReference type="SUPFAM" id="SSF52821">
    <property type="entry name" value="Rhodanese/Cell cycle control phosphatase"/>
    <property type="match status" value="1"/>
</dbReference>
<dbReference type="VEuPathDB" id="FungiDB:CJJ07_004012"/>
<dbReference type="PROSITE" id="PS50206">
    <property type="entry name" value="RHODANESE_3"/>
    <property type="match status" value="1"/>
</dbReference>
<dbReference type="PANTHER" id="PTHR19134:SF561">
    <property type="entry name" value="PROTEIN TYROSINE PHOSPHATASE 36E, ISOFORM A"/>
    <property type="match status" value="1"/>
</dbReference>
<dbReference type="VEuPathDB" id="FungiDB:QG37_03284"/>
<dbReference type="SMART" id="SM00404">
    <property type="entry name" value="PTPc_motif"/>
    <property type="match status" value="1"/>
</dbReference>
<dbReference type="CDD" id="cd18533">
    <property type="entry name" value="PTP_fungal"/>
    <property type="match status" value="1"/>
</dbReference>
<evidence type="ECO:0000256" key="1">
    <source>
        <dbReference type="ARBA" id="ARBA00009649"/>
    </source>
</evidence>
<dbReference type="SUPFAM" id="SSF52799">
    <property type="entry name" value="(Phosphotyrosine protein) phosphatases II"/>
    <property type="match status" value="1"/>
</dbReference>
<dbReference type="InterPro" id="IPR036873">
    <property type="entry name" value="Rhodanese-like_dom_sf"/>
</dbReference>
<protein>
    <recommendedName>
        <fullName evidence="2">protein-tyrosine-phosphatase</fullName>
        <ecNumber evidence="2">3.1.3.48</ecNumber>
    </recommendedName>
</protein>
<organism evidence="6 7">
    <name type="scientific">Candidozyma auris</name>
    <name type="common">Yeast</name>
    <name type="synonym">Candida auris</name>
    <dbReference type="NCBI Taxonomy" id="498019"/>
    <lineage>
        <taxon>Eukaryota</taxon>
        <taxon>Fungi</taxon>
        <taxon>Dikarya</taxon>
        <taxon>Ascomycota</taxon>
        <taxon>Saccharomycotina</taxon>
        <taxon>Pichiomycetes</taxon>
        <taxon>Metschnikowiaceae</taxon>
        <taxon>Candidozyma</taxon>
    </lineage>
</organism>
<dbReference type="Gene3D" id="3.40.250.10">
    <property type="entry name" value="Rhodanese-like domain"/>
    <property type="match status" value="1"/>
</dbReference>
<feature type="domain" description="Tyrosine specific protein phosphatases" evidence="4">
    <location>
        <begin position="765"/>
        <end position="846"/>
    </location>
</feature>
<evidence type="ECO:0000313" key="6">
    <source>
        <dbReference type="EMBL" id="KND99859.1"/>
    </source>
</evidence>
<dbReference type="InterPro" id="IPR029021">
    <property type="entry name" value="Prot-tyrosine_phosphatase-like"/>
</dbReference>
<dbReference type="VEuPathDB" id="FungiDB:CJI96_0003553"/>
<evidence type="ECO:0000259" key="4">
    <source>
        <dbReference type="PROSITE" id="PS50056"/>
    </source>
</evidence>